<dbReference type="PROSITE" id="PS50994">
    <property type="entry name" value="INTEGRASE"/>
    <property type="match status" value="1"/>
</dbReference>
<comment type="caution">
    <text evidence="3">The sequence shown here is derived from an EMBL/GenBank/DDBJ whole genome shotgun (WGS) entry which is preliminary data.</text>
</comment>
<dbReference type="InterPro" id="IPR001584">
    <property type="entry name" value="Integrase_cat-core"/>
</dbReference>
<keyword evidence="4" id="KW-1185">Reference proteome</keyword>
<dbReference type="InterPro" id="IPR036397">
    <property type="entry name" value="RNaseH_sf"/>
</dbReference>
<protein>
    <recommendedName>
        <fullName evidence="2">Integrase catalytic domain-containing protein</fullName>
    </recommendedName>
</protein>
<sequence length="420" mass="48414">MSASLVYLLLRQIPQMLIQLARGDGAKDVELLVLRHQVAVVRRQIYRPELRQQDRFVLAALSRLLPRERWSAFFVTPATLLRWHRQLLARYWTYPHARAGRPPVDPRLRLLILRLARENPTWGHRRIQGEIVRLGHHIAPSTVWKVLHTAGADPAPRRSGSTWTQFLTTQARTILACDFFTIDTVLFKRLYVLFFLELATRRVHVAGVTAHPTSAWVTQQARNLLLDLEDHADGPRRLLRDRDTKFTASFDAVFTAADIDIILTPPRAPRANAHAERWVGSARRECTDRMLILGERHLRAVLTEYVTHYNDHRPHQALNQEPPSPPRLPHDRHEDPKTTGSRRPDQRIHPGRVARTGFTSATGDLARAEPKKLRYRLLHVPARIARTARRTWLRIADGWPWADQIITAFTRLAALPRPLT</sequence>
<evidence type="ECO:0000313" key="3">
    <source>
        <dbReference type="EMBL" id="GIG93299.1"/>
    </source>
</evidence>
<dbReference type="SUPFAM" id="SSF46689">
    <property type="entry name" value="Homeodomain-like"/>
    <property type="match status" value="1"/>
</dbReference>
<evidence type="ECO:0000259" key="2">
    <source>
        <dbReference type="PROSITE" id="PS50994"/>
    </source>
</evidence>
<dbReference type="InterPro" id="IPR009057">
    <property type="entry name" value="Homeodomain-like_sf"/>
</dbReference>
<reference evidence="3 4" key="1">
    <citation type="submission" date="2021-01" db="EMBL/GenBank/DDBJ databases">
        <title>Whole genome shotgun sequence of Plantactinospora endophytica NBRC 110450.</title>
        <authorList>
            <person name="Komaki H."/>
            <person name="Tamura T."/>
        </authorList>
    </citation>
    <scope>NUCLEOTIDE SEQUENCE [LARGE SCALE GENOMIC DNA]</scope>
    <source>
        <strain evidence="3 4">NBRC 110450</strain>
    </source>
</reference>
<evidence type="ECO:0000313" key="4">
    <source>
        <dbReference type="Proteomes" id="UP000646749"/>
    </source>
</evidence>
<dbReference type="SUPFAM" id="SSF53098">
    <property type="entry name" value="Ribonuclease H-like"/>
    <property type="match status" value="1"/>
</dbReference>
<evidence type="ECO:0000256" key="1">
    <source>
        <dbReference type="SAM" id="MobiDB-lite"/>
    </source>
</evidence>
<dbReference type="InterPro" id="IPR012337">
    <property type="entry name" value="RNaseH-like_sf"/>
</dbReference>
<feature type="domain" description="Integrase catalytic" evidence="2">
    <location>
        <begin position="152"/>
        <end position="330"/>
    </location>
</feature>
<feature type="region of interest" description="Disordered" evidence="1">
    <location>
        <begin position="313"/>
        <end position="358"/>
    </location>
</feature>
<gene>
    <name evidence="3" type="ORF">Pen02_82350</name>
</gene>
<accession>A0ABQ4EF12</accession>
<name>A0ABQ4EF12_9ACTN</name>
<dbReference type="Proteomes" id="UP000646749">
    <property type="component" value="Unassembled WGS sequence"/>
</dbReference>
<dbReference type="Pfam" id="PF13683">
    <property type="entry name" value="rve_3"/>
    <property type="match status" value="1"/>
</dbReference>
<organism evidence="3 4">
    <name type="scientific">Plantactinospora endophytica</name>
    <dbReference type="NCBI Taxonomy" id="673535"/>
    <lineage>
        <taxon>Bacteria</taxon>
        <taxon>Bacillati</taxon>
        <taxon>Actinomycetota</taxon>
        <taxon>Actinomycetes</taxon>
        <taxon>Micromonosporales</taxon>
        <taxon>Micromonosporaceae</taxon>
        <taxon>Plantactinospora</taxon>
    </lineage>
</organism>
<dbReference type="Gene3D" id="3.30.420.10">
    <property type="entry name" value="Ribonuclease H-like superfamily/Ribonuclease H"/>
    <property type="match status" value="1"/>
</dbReference>
<dbReference type="EMBL" id="BONW01000058">
    <property type="protein sequence ID" value="GIG93299.1"/>
    <property type="molecule type" value="Genomic_DNA"/>
</dbReference>
<feature type="compositionally biased region" description="Basic and acidic residues" evidence="1">
    <location>
        <begin position="328"/>
        <end position="348"/>
    </location>
</feature>
<proteinExistence type="predicted"/>